<protein>
    <submittedName>
        <fullName evidence="1">Uncharacterized protein</fullName>
    </submittedName>
</protein>
<name>A0A9D4K6Q7_DREPO</name>
<reference evidence="1" key="2">
    <citation type="submission" date="2020-11" db="EMBL/GenBank/DDBJ databases">
        <authorList>
            <person name="McCartney M.A."/>
            <person name="Auch B."/>
            <person name="Kono T."/>
            <person name="Mallez S."/>
            <person name="Becker A."/>
            <person name="Gohl D.M."/>
            <person name="Silverstein K.A.T."/>
            <person name="Koren S."/>
            <person name="Bechman K.B."/>
            <person name="Herman A."/>
            <person name="Abrahante J.E."/>
            <person name="Garbe J."/>
        </authorList>
    </citation>
    <scope>NUCLEOTIDE SEQUENCE</scope>
    <source>
        <strain evidence="1">Duluth1</strain>
        <tissue evidence="1">Whole animal</tissue>
    </source>
</reference>
<organism evidence="1 2">
    <name type="scientific">Dreissena polymorpha</name>
    <name type="common">Zebra mussel</name>
    <name type="synonym">Mytilus polymorpha</name>
    <dbReference type="NCBI Taxonomy" id="45954"/>
    <lineage>
        <taxon>Eukaryota</taxon>
        <taxon>Metazoa</taxon>
        <taxon>Spiralia</taxon>
        <taxon>Lophotrochozoa</taxon>
        <taxon>Mollusca</taxon>
        <taxon>Bivalvia</taxon>
        <taxon>Autobranchia</taxon>
        <taxon>Heteroconchia</taxon>
        <taxon>Euheterodonta</taxon>
        <taxon>Imparidentia</taxon>
        <taxon>Neoheterodontei</taxon>
        <taxon>Myida</taxon>
        <taxon>Dreissenoidea</taxon>
        <taxon>Dreissenidae</taxon>
        <taxon>Dreissena</taxon>
    </lineage>
</organism>
<proteinExistence type="predicted"/>
<sequence>MLSAPGEVLVGVRAGYRKRPDSRGAPVSWSGLEHVELWARSGYIGKYNGVCVLSPIHIVVGCCWVQREK</sequence>
<keyword evidence="2" id="KW-1185">Reference proteome</keyword>
<dbReference type="AlphaFoldDB" id="A0A9D4K6Q7"/>
<dbReference type="EMBL" id="JAIWYP010000004">
    <property type="protein sequence ID" value="KAH3834033.1"/>
    <property type="molecule type" value="Genomic_DNA"/>
</dbReference>
<accession>A0A9D4K6Q7</accession>
<evidence type="ECO:0000313" key="2">
    <source>
        <dbReference type="Proteomes" id="UP000828390"/>
    </source>
</evidence>
<gene>
    <name evidence="1" type="ORF">DPMN_107351</name>
</gene>
<comment type="caution">
    <text evidence="1">The sequence shown here is derived from an EMBL/GenBank/DDBJ whole genome shotgun (WGS) entry which is preliminary data.</text>
</comment>
<dbReference type="Proteomes" id="UP000828390">
    <property type="component" value="Unassembled WGS sequence"/>
</dbReference>
<evidence type="ECO:0000313" key="1">
    <source>
        <dbReference type="EMBL" id="KAH3834033.1"/>
    </source>
</evidence>
<reference evidence="1" key="1">
    <citation type="journal article" date="2019" name="bioRxiv">
        <title>The Genome of the Zebra Mussel, Dreissena polymorpha: A Resource for Invasive Species Research.</title>
        <authorList>
            <person name="McCartney M.A."/>
            <person name="Auch B."/>
            <person name="Kono T."/>
            <person name="Mallez S."/>
            <person name="Zhang Y."/>
            <person name="Obille A."/>
            <person name="Becker A."/>
            <person name="Abrahante J.E."/>
            <person name="Garbe J."/>
            <person name="Badalamenti J.P."/>
            <person name="Herman A."/>
            <person name="Mangelson H."/>
            <person name="Liachko I."/>
            <person name="Sullivan S."/>
            <person name="Sone E.D."/>
            <person name="Koren S."/>
            <person name="Silverstein K.A.T."/>
            <person name="Beckman K.B."/>
            <person name="Gohl D.M."/>
        </authorList>
    </citation>
    <scope>NUCLEOTIDE SEQUENCE</scope>
    <source>
        <strain evidence="1">Duluth1</strain>
        <tissue evidence="1">Whole animal</tissue>
    </source>
</reference>